<keyword evidence="1" id="KW-0805">Transcription regulation</keyword>
<keyword evidence="8" id="KW-1185">Reference proteome</keyword>
<dbReference type="InterPro" id="IPR036390">
    <property type="entry name" value="WH_DNA-bd_sf"/>
</dbReference>
<keyword evidence="3" id="KW-0804">Transcription</keyword>
<evidence type="ECO:0000256" key="3">
    <source>
        <dbReference type="ARBA" id="ARBA00023163"/>
    </source>
</evidence>
<evidence type="ECO:0000259" key="4">
    <source>
        <dbReference type="Pfam" id="PF08279"/>
    </source>
</evidence>
<evidence type="ECO:0000256" key="1">
    <source>
        <dbReference type="ARBA" id="ARBA00023015"/>
    </source>
</evidence>
<dbReference type="PANTHER" id="PTHR34580">
    <property type="match status" value="1"/>
</dbReference>
<feature type="domain" description="Helix-turn-helix type 11" evidence="4">
    <location>
        <begin position="7"/>
        <end position="62"/>
    </location>
</feature>
<evidence type="ECO:0000256" key="2">
    <source>
        <dbReference type="ARBA" id="ARBA00023125"/>
    </source>
</evidence>
<dbReference type="OrthoDB" id="8555652at2"/>
<dbReference type="Pfam" id="PF08279">
    <property type="entry name" value="HTH_11"/>
    <property type="match status" value="1"/>
</dbReference>
<accession>Z9JWL5</accession>
<name>Z9JWL5_9MICO</name>
<dbReference type="InterPro" id="IPR036388">
    <property type="entry name" value="WH-like_DNA-bd_sf"/>
</dbReference>
<feature type="domain" description="WCX" evidence="6">
    <location>
        <begin position="238"/>
        <end position="310"/>
    </location>
</feature>
<dbReference type="PROSITE" id="PS52050">
    <property type="entry name" value="WYL"/>
    <property type="match status" value="1"/>
</dbReference>
<organism evidence="7 8">
    <name type="scientific">Brachybacterium phenoliresistens</name>
    <dbReference type="NCBI Taxonomy" id="396014"/>
    <lineage>
        <taxon>Bacteria</taxon>
        <taxon>Bacillati</taxon>
        <taxon>Actinomycetota</taxon>
        <taxon>Actinomycetes</taxon>
        <taxon>Micrococcales</taxon>
        <taxon>Dermabacteraceae</taxon>
        <taxon>Brachybacterium</taxon>
    </lineage>
</organism>
<dbReference type="STRING" id="396014.BF93_11100"/>
<dbReference type="Proteomes" id="UP000023067">
    <property type="component" value="Unassembled WGS sequence"/>
</dbReference>
<comment type="caution">
    <text evidence="7">The sequence shown here is derived from an EMBL/GenBank/DDBJ whole genome shotgun (WGS) entry which is preliminary data.</text>
</comment>
<dbReference type="InterPro" id="IPR051534">
    <property type="entry name" value="CBASS_pafABC_assoc_protein"/>
</dbReference>
<protein>
    <submittedName>
        <fullName evidence="7">DeoR faimly transcriptional regulator</fullName>
    </submittedName>
</protein>
<evidence type="ECO:0000259" key="6">
    <source>
        <dbReference type="Pfam" id="PF25583"/>
    </source>
</evidence>
<evidence type="ECO:0000313" key="8">
    <source>
        <dbReference type="Proteomes" id="UP000023067"/>
    </source>
</evidence>
<sequence>MLRTSARLLDLLALLQVRRDWTSSQLAVRLAVSTRTVRADVARLRSLGYQAEARPGIAGGYRLAAGTMMPPLQLDDEEAVAVALALGSLAAAGSGGGETALCALAKLEQVLPARLRPRLAAVREATSTVPGAGSAPDLPLLGAIAAAIRGRERLRCGYTKPGGEEETRRLEPQRLVSWGPLWYLLAWDLDRGDWRVFRVDRIRRAAASGARFRARADPADDAVDFVVRRVSIDAWTSHALVLVHAPAAEVVAALGVPVDVETVDETSCRVAVGSRDPDRLALWLIGLGVDLEVLEGRELAAAFERLAARLHRATR</sequence>
<evidence type="ECO:0000313" key="7">
    <source>
        <dbReference type="EMBL" id="EWS82172.1"/>
    </source>
</evidence>
<dbReference type="GO" id="GO:0003677">
    <property type="term" value="F:DNA binding"/>
    <property type="evidence" value="ECO:0007669"/>
    <property type="project" value="UniProtKB-KW"/>
</dbReference>
<dbReference type="HOGENOM" id="CLU_041141_1_0_11"/>
<dbReference type="AlphaFoldDB" id="Z9JWL5"/>
<dbReference type="PATRIC" id="fig|396014.3.peg.731"/>
<dbReference type="eggNOG" id="COG2378">
    <property type="taxonomic scope" value="Bacteria"/>
</dbReference>
<dbReference type="RefSeq" id="WP_038371045.1">
    <property type="nucleotide sequence ID" value="NZ_KK069989.1"/>
</dbReference>
<dbReference type="InterPro" id="IPR028349">
    <property type="entry name" value="PafC-like"/>
</dbReference>
<dbReference type="SUPFAM" id="SSF46785">
    <property type="entry name" value="Winged helix' DNA-binding domain"/>
    <property type="match status" value="1"/>
</dbReference>
<dbReference type="Pfam" id="PF25583">
    <property type="entry name" value="WCX"/>
    <property type="match status" value="1"/>
</dbReference>
<evidence type="ECO:0000259" key="5">
    <source>
        <dbReference type="Pfam" id="PF13280"/>
    </source>
</evidence>
<dbReference type="EMBL" id="JDYK01000003">
    <property type="protein sequence ID" value="EWS82172.1"/>
    <property type="molecule type" value="Genomic_DNA"/>
</dbReference>
<keyword evidence="2" id="KW-0238">DNA-binding</keyword>
<feature type="domain" description="WYL" evidence="5">
    <location>
        <begin position="140"/>
        <end position="205"/>
    </location>
</feature>
<dbReference type="PANTHER" id="PTHR34580:SF3">
    <property type="entry name" value="PROTEIN PAFB"/>
    <property type="match status" value="1"/>
</dbReference>
<dbReference type="Gene3D" id="1.10.10.10">
    <property type="entry name" value="Winged helix-like DNA-binding domain superfamily/Winged helix DNA-binding domain"/>
    <property type="match status" value="1"/>
</dbReference>
<dbReference type="InterPro" id="IPR057727">
    <property type="entry name" value="WCX_dom"/>
</dbReference>
<dbReference type="Pfam" id="PF13280">
    <property type="entry name" value="WYL"/>
    <property type="match status" value="1"/>
</dbReference>
<dbReference type="InterPro" id="IPR026881">
    <property type="entry name" value="WYL_dom"/>
</dbReference>
<gene>
    <name evidence="7" type="ORF">BF93_11100</name>
</gene>
<dbReference type="PIRSF" id="PIRSF016838">
    <property type="entry name" value="PafC"/>
    <property type="match status" value="1"/>
</dbReference>
<dbReference type="PROSITE" id="PS00894">
    <property type="entry name" value="HTH_DEOR_1"/>
    <property type="match status" value="1"/>
</dbReference>
<dbReference type="GO" id="GO:0003700">
    <property type="term" value="F:DNA-binding transcription factor activity"/>
    <property type="evidence" value="ECO:0007669"/>
    <property type="project" value="InterPro"/>
</dbReference>
<dbReference type="InterPro" id="IPR018356">
    <property type="entry name" value="Tscrpt_reg_HTH_DeoR_CS"/>
</dbReference>
<reference evidence="7 8" key="1">
    <citation type="submission" date="2014-02" db="EMBL/GenBank/DDBJ databases">
        <title>Genome sequence of Brachybacterium phenoliresistens strain W13A50.</title>
        <authorList>
            <person name="Wang X."/>
        </authorList>
    </citation>
    <scope>NUCLEOTIDE SEQUENCE [LARGE SCALE GENOMIC DNA]</scope>
    <source>
        <strain evidence="7 8">W13A50</strain>
    </source>
</reference>
<proteinExistence type="predicted"/>
<dbReference type="InterPro" id="IPR013196">
    <property type="entry name" value="HTH_11"/>
</dbReference>